<evidence type="ECO:0000313" key="1">
    <source>
        <dbReference type="EMBL" id="GCE15602.1"/>
    </source>
</evidence>
<dbReference type="AlphaFoldDB" id="A0A402A8X0"/>
<proteinExistence type="predicted"/>
<name>A0A402A8X0_9CHLR</name>
<dbReference type="Proteomes" id="UP000287352">
    <property type="component" value="Unassembled WGS sequence"/>
</dbReference>
<keyword evidence="2" id="KW-1185">Reference proteome</keyword>
<dbReference type="EMBL" id="BIFR01000002">
    <property type="protein sequence ID" value="GCE15602.1"/>
    <property type="molecule type" value="Genomic_DNA"/>
</dbReference>
<protein>
    <submittedName>
        <fullName evidence="1">Uncharacterized protein</fullName>
    </submittedName>
</protein>
<gene>
    <name evidence="1" type="ORF">KTT_54610</name>
</gene>
<accession>A0A402A8X0</accession>
<sequence>MQLWTLDHLSQRGMVCEEPNENKKGSVHPNLSVQFSDSDALTPKILLCGW</sequence>
<evidence type="ECO:0000313" key="2">
    <source>
        <dbReference type="Proteomes" id="UP000287352"/>
    </source>
</evidence>
<reference evidence="2" key="1">
    <citation type="submission" date="2018-12" db="EMBL/GenBank/DDBJ databases">
        <title>Tengunoibacter tsumagoiensis gen. nov., sp. nov., Dictyobacter kobayashii sp. nov., D. alpinus sp. nov., and D. joshuensis sp. nov. and description of Dictyobacteraceae fam. nov. within the order Ktedonobacterales isolated from Tengu-no-mugimeshi.</title>
        <authorList>
            <person name="Wang C.M."/>
            <person name="Zheng Y."/>
            <person name="Sakai Y."/>
            <person name="Toyoda A."/>
            <person name="Minakuchi Y."/>
            <person name="Abe K."/>
            <person name="Yokota A."/>
            <person name="Yabe S."/>
        </authorList>
    </citation>
    <scope>NUCLEOTIDE SEQUENCE [LARGE SCALE GENOMIC DNA]</scope>
    <source>
        <strain evidence="2">Uno3</strain>
    </source>
</reference>
<comment type="caution">
    <text evidence="1">The sequence shown here is derived from an EMBL/GenBank/DDBJ whole genome shotgun (WGS) entry which is preliminary data.</text>
</comment>
<organism evidence="1 2">
    <name type="scientific">Tengunoibacter tsumagoiensis</name>
    <dbReference type="NCBI Taxonomy" id="2014871"/>
    <lineage>
        <taxon>Bacteria</taxon>
        <taxon>Bacillati</taxon>
        <taxon>Chloroflexota</taxon>
        <taxon>Ktedonobacteria</taxon>
        <taxon>Ktedonobacterales</taxon>
        <taxon>Dictyobacteraceae</taxon>
        <taxon>Tengunoibacter</taxon>
    </lineage>
</organism>